<evidence type="ECO:0000313" key="1">
    <source>
        <dbReference type="EMBL" id="MFD2757102.1"/>
    </source>
</evidence>
<evidence type="ECO:0000313" key="2">
    <source>
        <dbReference type="Proteomes" id="UP001597492"/>
    </source>
</evidence>
<organism evidence="1 2">
    <name type="scientific">Gulosibacter faecalis</name>
    <dbReference type="NCBI Taxonomy" id="272240"/>
    <lineage>
        <taxon>Bacteria</taxon>
        <taxon>Bacillati</taxon>
        <taxon>Actinomycetota</taxon>
        <taxon>Actinomycetes</taxon>
        <taxon>Micrococcales</taxon>
        <taxon>Microbacteriaceae</taxon>
        <taxon>Gulosibacter</taxon>
    </lineage>
</organism>
<accession>A0ABW5UXJ3</accession>
<dbReference type="EMBL" id="JBHUNE010000001">
    <property type="protein sequence ID" value="MFD2757102.1"/>
    <property type="molecule type" value="Genomic_DNA"/>
</dbReference>
<gene>
    <name evidence="1" type="ORF">ACFSW7_01770</name>
</gene>
<proteinExistence type="predicted"/>
<evidence type="ECO:0008006" key="3">
    <source>
        <dbReference type="Google" id="ProtNLM"/>
    </source>
</evidence>
<comment type="caution">
    <text evidence="1">The sequence shown here is derived from an EMBL/GenBank/DDBJ whole genome shotgun (WGS) entry which is preliminary data.</text>
</comment>
<dbReference type="Proteomes" id="UP001597492">
    <property type="component" value="Unassembled WGS sequence"/>
</dbReference>
<reference evidence="2" key="1">
    <citation type="journal article" date="2019" name="Int. J. Syst. Evol. Microbiol.">
        <title>The Global Catalogue of Microorganisms (GCM) 10K type strain sequencing project: providing services to taxonomists for standard genome sequencing and annotation.</title>
        <authorList>
            <consortium name="The Broad Institute Genomics Platform"/>
            <consortium name="The Broad Institute Genome Sequencing Center for Infectious Disease"/>
            <person name="Wu L."/>
            <person name="Ma J."/>
        </authorList>
    </citation>
    <scope>NUCLEOTIDE SEQUENCE [LARGE SCALE GENOMIC DNA]</scope>
    <source>
        <strain evidence="2">TISTR 1514</strain>
    </source>
</reference>
<sequence length="126" mass="13838">MIEFDHSEVQKLRANLSAVGPRVAVNARKAVEVTARRVKDSARDRTRGMKYLGGVPAAIDYDMLGSLDGIRAEVGFNKRGQGKLGNIIEYGSRYFPARGQLTAALYDNEADFVKGIMQAVDESMDL</sequence>
<keyword evidence="2" id="KW-1185">Reference proteome</keyword>
<protein>
    <recommendedName>
        <fullName evidence="3">HK97 gp10 family phage protein</fullName>
    </recommendedName>
</protein>
<name>A0ABW5UXJ3_9MICO</name>
<dbReference type="RefSeq" id="WP_019618435.1">
    <property type="nucleotide sequence ID" value="NZ_JBHUNE010000001.1"/>
</dbReference>